<reference evidence="2 3" key="1">
    <citation type="submission" date="2018-10" db="EMBL/GenBank/DDBJ databases">
        <title>Staphylococcus pseudoxylosus sp. nov., isolated from bovine mastitis.</title>
        <authorList>
            <person name="Macfadyen A.C."/>
            <person name="Leroy S."/>
            <person name="Harrison E.M."/>
            <person name="Parkhill J."/>
            <person name="Holmes M.A."/>
            <person name="Paterson G.K."/>
        </authorList>
    </citation>
    <scope>NUCLEOTIDE SEQUENCE [LARGE SCALE GENOMIC DNA]</scope>
    <source>
        <strain evidence="2 3">S04009</strain>
    </source>
</reference>
<protein>
    <submittedName>
        <fullName evidence="2">DUF805 domain-containing protein</fullName>
    </submittedName>
</protein>
<feature type="transmembrane region" description="Helical" evidence="1">
    <location>
        <begin position="113"/>
        <end position="133"/>
    </location>
</feature>
<dbReference type="Pfam" id="PF05656">
    <property type="entry name" value="DUF805"/>
    <property type="match status" value="1"/>
</dbReference>
<dbReference type="RefSeq" id="WP_122063083.1">
    <property type="nucleotide sequence ID" value="NZ_JAHCSS010000001.1"/>
</dbReference>
<feature type="transmembrane region" description="Helical" evidence="1">
    <location>
        <begin position="28"/>
        <end position="49"/>
    </location>
</feature>
<keyword evidence="1" id="KW-0472">Membrane</keyword>
<dbReference type="PANTHER" id="PTHR34980">
    <property type="entry name" value="INNER MEMBRANE PROTEIN-RELATED-RELATED"/>
    <property type="match status" value="1"/>
</dbReference>
<dbReference type="Proteomes" id="UP000269505">
    <property type="component" value="Unassembled WGS sequence"/>
</dbReference>
<keyword evidence="1" id="KW-1133">Transmembrane helix</keyword>
<evidence type="ECO:0000256" key="1">
    <source>
        <dbReference type="SAM" id="Phobius"/>
    </source>
</evidence>
<organism evidence="2 3">
    <name type="scientific">Staphylococcus pseudoxylosus</name>
    <dbReference type="NCBI Taxonomy" id="2282419"/>
    <lineage>
        <taxon>Bacteria</taxon>
        <taxon>Bacillati</taxon>
        <taxon>Bacillota</taxon>
        <taxon>Bacilli</taxon>
        <taxon>Bacillales</taxon>
        <taxon>Staphylococcaceae</taxon>
        <taxon>Staphylococcus</taxon>
    </lineage>
</organism>
<dbReference type="PANTHER" id="PTHR34980:SF2">
    <property type="entry name" value="INNER MEMBRANE PROTEIN YHAH-RELATED"/>
    <property type="match status" value="1"/>
</dbReference>
<gene>
    <name evidence="2" type="ORF">D9V42_03355</name>
</gene>
<name>A0AAQ0MH18_9STAP</name>
<feature type="transmembrane region" description="Helical" evidence="1">
    <location>
        <begin position="55"/>
        <end position="76"/>
    </location>
</feature>
<evidence type="ECO:0000313" key="2">
    <source>
        <dbReference type="EMBL" id="RMI85855.1"/>
    </source>
</evidence>
<dbReference type="AlphaFoldDB" id="A0AAQ0MH18"/>
<evidence type="ECO:0000313" key="3">
    <source>
        <dbReference type="Proteomes" id="UP000269505"/>
    </source>
</evidence>
<dbReference type="GO" id="GO:0005886">
    <property type="term" value="C:plasma membrane"/>
    <property type="evidence" value="ECO:0007669"/>
    <property type="project" value="TreeGrafter"/>
</dbReference>
<keyword evidence="3" id="KW-1185">Reference proteome</keyword>
<keyword evidence="1" id="KW-0812">Transmembrane</keyword>
<dbReference type="EMBL" id="RCVN01000003">
    <property type="protein sequence ID" value="RMI85855.1"/>
    <property type="molecule type" value="Genomic_DNA"/>
</dbReference>
<feature type="transmembrane region" description="Helical" evidence="1">
    <location>
        <begin position="88"/>
        <end position="107"/>
    </location>
</feature>
<comment type="caution">
    <text evidence="2">The sequence shown here is derived from an EMBL/GenBank/DDBJ whole genome shotgun (WGS) entry which is preliminary data.</text>
</comment>
<sequence length="146" mass="16566">MLEAYKDFWRRYIDFNGKSNRLEFWTPVLIHIIIIFIIALIGVVCFITGTFIVAAVLSVFVGIFALAIILPMFAITLRRFYDAGRKRATAIILIVLSIFINITFDIIQINSVAISLNIISLICTMILVVETLLPSRNVADSELKWL</sequence>
<accession>A0AAQ0MH18</accession>
<dbReference type="InterPro" id="IPR008523">
    <property type="entry name" value="DUF805"/>
</dbReference>
<proteinExistence type="predicted"/>